<dbReference type="Gene3D" id="1.25.40.10">
    <property type="entry name" value="Tetratricopeptide repeat domain"/>
    <property type="match status" value="1"/>
</dbReference>
<reference evidence="5" key="1">
    <citation type="submission" date="2019-06" db="EMBL/GenBank/DDBJ databases">
        <title>The complete genome of Emcibacter congregatus ZYLT.</title>
        <authorList>
            <person name="Zhao Z."/>
        </authorList>
    </citation>
    <scope>NUCLEOTIDE SEQUENCE [LARGE SCALE GENOMIC DNA]</scope>
    <source>
        <strain evidence="5">MCCC 1A06723</strain>
    </source>
</reference>
<keyword evidence="5" id="KW-1185">Reference proteome</keyword>
<accession>A0A501PFB6</accession>
<protein>
    <submittedName>
        <fullName evidence="3">DUF1028 domain-containing protein</fullName>
    </submittedName>
</protein>
<dbReference type="InterPro" id="IPR010430">
    <property type="entry name" value="DUF1028"/>
</dbReference>
<proteinExistence type="predicted"/>
<dbReference type="InterPro" id="IPR019734">
    <property type="entry name" value="TPR_rpt"/>
</dbReference>
<dbReference type="AlphaFoldDB" id="A0A501PFB6"/>
<evidence type="ECO:0000313" key="3">
    <source>
        <dbReference type="EMBL" id="TPD58875.1"/>
    </source>
</evidence>
<dbReference type="SUPFAM" id="SSF48452">
    <property type="entry name" value="TPR-like"/>
    <property type="match status" value="1"/>
</dbReference>
<feature type="repeat" description="TPR" evidence="1">
    <location>
        <begin position="244"/>
        <end position="277"/>
    </location>
</feature>
<dbReference type="PANTHER" id="PTHR39328">
    <property type="entry name" value="BLL2871 PROTEIN"/>
    <property type="match status" value="1"/>
</dbReference>
<name>A0A501PFB6_9PROT</name>
<dbReference type="PROSITE" id="PS50005">
    <property type="entry name" value="TPR"/>
    <property type="match status" value="1"/>
</dbReference>
<evidence type="ECO:0000313" key="2">
    <source>
        <dbReference type="EMBL" id="TPD57942.1"/>
    </source>
</evidence>
<dbReference type="SUPFAM" id="SSF56235">
    <property type="entry name" value="N-terminal nucleophile aminohydrolases (Ntn hydrolases)"/>
    <property type="match status" value="1"/>
</dbReference>
<dbReference type="PANTHER" id="PTHR39328:SF1">
    <property type="entry name" value="BLL2871 PROTEIN"/>
    <property type="match status" value="1"/>
</dbReference>
<dbReference type="Pfam" id="PF13432">
    <property type="entry name" value="TPR_16"/>
    <property type="match status" value="1"/>
</dbReference>
<organism evidence="3 5">
    <name type="scientific">Emcibacter nanhaiensis</name>
    <dbReference type="NCBI Taxonomy" id="1505037"/>
    <lineage>
        <taxon>Bacteria</taxon>
        <taxon>Pseudomonadati</taxon>
        <taxon>Pseudomonadota</taxon>
        <taxon>Alphaproteobacteria</taxon>
        <taxon>Emcibacterales</taxon>
        <taxon>Emcibacteraceae</taxon>
        <taxon>Emcibacter</taxon>
    </lineage>
</organism>
<gene>
    <name evidence="4" type="ORF">FIV46_10545</name>
    <name evidence="3" type="ORF">FIV46_13925</name>
    <name evidence="2" type="ORF">FIV46_17775</name>
</gene>
<dbReference type="Pfam" id="PF06267">
    <property type="entry name" value="DUF1028"/>
    <property type="match status" value="1"/>
</dbReference>
<evidence type="ECO:0000256" key="1">
    <source>
        <dbReference type="PROSITE-ProRule" id="PRU00339"/>
    </source>
</evidence>
<comment type="caution">
    <text evidence="3">The sequence shown here is derived from an EMBL/GenBank/DDBJ whole genome shotgun (WGS) entry which is preliminary data.</text>
</comment>
<dbReference type="Proteomes" id="UP000319148">
    <property type="component" value="Unassembled WGS sequence"/>
</dbReference>
<dbReference type="InterPro" id="IPR011990">
    <property type="entry name" value="TPR-like_helical_dom_sf"/>
</dbReference>
<dbReference type="OrthoDB" id="9790012at2"/>
<reference evidence="3" key="2">
    <citation type="submission" date="2019-06" db="EMBL/GenBank/DDBJ databases">
        <authorList>
            <person name="Zhao Z."/>
        </authorList>
    </citation>
    <scope>NUCLEOTIDE SEQUENCE</scope>
    <source>
        <strain evidence="3">MCCC 1A06723</strain>
    </source>
</reference>
<dbReference type="RefSeq" id="WP_139940897.1">
    <property type="nucleotide sequence ID" value="NZ_VFIY01000011.1"/>
</dbReference>
<dbReference type="EMBL" id="VFIY01000017">
    <property type="protein sequence ID" value="TPD58875.1"/>
    <property type="molecule type" value="Genomic_DNA"/>
</dbReference>
<evidence type="ECO:0000313" key="5">
    <source>
        <dbReference type="Proteomes" id="UP000319148"/>
    </source>
</evidence>
<sequence>MKHILHQTILIKLTILAAFFSWSPVLAQEAHLNRPLRPTNTFSIIARDPESGELGAAVQTHWFAVGVRVIRTEPGVGVVATQSFTDPSYAPLGLEMMKAGKTAPQALKGLLAADSNASVRQVAMLDASGNVASHTGSKNIQNACNISGENYSVQANMMKNSTVCSAMAQAFEATSGELADRMYAALEAAQKEGGDIRGRQSASLQVVKGDKGVPLWQGWVYSLRVDDHKTPLKELGRLLSVAKTYRLLNEGDRYVVEGRIEEGLEAYRTAEKMDPGNHEALFWHAVTLAELNRVEESLPLFRKAFRLWPDWKEMVTRLPKAGLLPEDPKILAQILEQGN</sequence>
<dbReference type="EMBL" id="VFIY01000011">
    <property type="protein sequence ID" value="TPD59603.1"/>
    <property type="molecule type" value="Genomic_DNA"/>
</dbReference>
<evidence type="ECO:0000313" key="4">
    <source>
        <dbReference type="EMBL" id="TPD59603.1"/>
    </source>
</evidence>
<dbReference type="Gene3D" id="3.60.20.10">
    <property type="entry name" value="Glutamine Phosphoribosylpyrophosphate, subunit 1, domain 1"/>
    <property type="match status" value="1"/>
</dbReference>
<dbReference type="EMBL" id="VFIY01000018">
    <property type="protein sequence ID" value="TPD57942.1"/>
    <property type="molecule type" value="Genomic_DNA"/>
</dbReference>
<keyword evidence="1" id="KW-0802">TPR repeat</keyword>
<dbReference type="InterPro" id="IPR029055">
    <property type="entry name" value="Ntn_hydrolases_N"/>
</dbReference>